<accession>A0AC60QZC5</accession>
<reference evidence="1 2" key="1">
    <citation type="journal article" date="2020" name="Cell">
        <title>Large-Scale Comparative Analyses of Tick Genomes Elucidate Their Genetic Diversity and Vector Capacities.</title>
        <authorList>
            <consortium name="Tick Genome and Microbiome Consortium (TIGMIC)"/>
            <person name="Jia N."/>
            <person name="Wang J."/>
            <person name="Shi W."/>
            <person name="Du L."/>
            <person name="Sun Y."/>
            <person name="Zhan W."/>
            <person name="Jiang J.F."/>
            <person name="Wang Q."/>
            <person name="Zhang B."/>
            <person name="Ji P."/>
            <person name="Bell-Sakyi L."/>
            <person name="Cui X.M."/>
            <person name="Yuan T.T."/>
            <person name="Jiang B.G."/>
            <person name="Yang W.F."/>
            <person name="Lam T.T."/>
            <person name="Chang Q.C."/>
            <person name="Ding S.J."/>
            <person name="Wang X.J."/>
            <person name="Zhu J.G."/>
            <person name="Ruan X.D."/>
            <person name="Zhao L."/>
            <person name="Wei J.T."/>
            <person name="Ye R.Z."/>
            <person name="Que T.C."/>
            <person name="Du C.H."/>
            <person name="Zhou Y.H."/>
            <person name="Cheng J.X."/>
            <person name="Dai P.F."/>
            <person name="Guo W.B."/>
            <person name="Han X.H."/>
            <person name="Huang E.J."/>
            <person name="Li L.F."/>
            <person name="Wei W."/>
            <person name="Gao Y.C."/>
            <person name="Liu J.Z."/>
            <person name="Shao H.Z."/>
            <person name="Wang X."/>
            <person name="Wang C.C."/>
            <person name="Yang T.C."/>
            <person name="Huo Q.B."/>
            <person name="Li W."/>
            <person name="Chen H.Y."/>
            <person name="Chen S.E."/>
            <person name="Zhou L.G."/>
            <person name="Ni X.B."/>
            <person name="Tian J.H."/>
            <person name="Sheng Y."/>
            <person name="Liu T."/>
            <person name="Pan Y.S."/>
            <person name="Xia L.Y."/>
            <person name="Li J."/>
            <person name="Zhao F."/>
            <person name="Cao W.C."/>
        </authorList>
    </citation>
    <scope>NUCLEOTIDE SEQUENCE [LARGE SCALE GENOMIC DNA]</scope>
    <source>
        <strain evidence="1">Iper-2018</strain>
    </source>
</reference>
<name>A0AC60QZC5_IXOPE</name>
<evidence type="ECO:0000313" key="1">
    <source>
        <dbReference type="EMBL" id="KAG0445031.1"/>
    </source>
</evidence>
<dbReference type="Proteomes" id="UP000805193">
    <property type="component" value="Unassembled WGS sequence"/>
</dbReference>
<comment type="caution">
    <text evidence="1">The sequence shown here is derived from an EMBL/GenBank/DDBJ whole genome shotgun (WGS) entry which is preliminary data.</text>
</comment>
<protein>
    <submittedName>
        <fullName evidence="1">Uncharacterized protein</fullName>
    </submittedName>
</protein>
<proteinExistence type="predicted"/>
<evidence type="ECO:0000313" key="2">
    <source>
        <dbReference type="Proteomes" id="UP000805193"/>
    </source>
</evidence>
<sequence length="112" mass="12842">MTAVSRIIQAYRDEGGRYRRTSEEVDQLMAAAAVADPFQSAQELRDALDLDVSLATIRQQLREPGHQSCVVAQKPYLTDRQQRQRLDLARAHEDWTISEWGEVIFMDESTFS</sequence>
<keyword evidence="2" id="KW-1185">Reference proteome</keyword>
<organism evidence="1 2">
    <name type="scientific">Ixodes persulcatus</name>
    <name type="common">Taiga tick</name>
    <dbReference type="NCBI Taxonomy" id="34615"/>
    <lineage>
        <taxon>Eukaryota</taxon>
        <taxon>Metazoa</taxon>
        <taxon>Ecdysozoa</taxon>
        <taxon>Arthropoda</taxon>
        <taxon>Chelicerata</taxon>
        <taxon>Arachnida</taxon>
        <taxon>Acari</taxon>
        <taxon>Parasitiformes</taxon>
        <taxon>Ixodida</taxon>
        <taxon>Ixodoidea</taxon>
        <taxon>Ixodidae</taxon>
        <taxon>Ixodinae</taxon>
        <taxon>Ixodes</taxon>
    </lineage>
</organism>
<gene>
    <name evidence="1" type="ORF">HPB47_002804</name>
</gene>
<dbReference type="EMBL" id="JABSTQ010001038">
    <property type="protein sequence ID" value="KAG0445031.1"/>
    <property type="molecule type" value="Genomic_DNA"/>
</dbReference>